<dbReference type="KEGG" id="dmm:dnm_032250"/>
<accession>A0A975GMY2</accession>
<keyword evidence="2" id="KW-1185">Reference proteome</keyword>
<sequence>MTLFAKIPPLPQFRTPFLRSSELPKETGDDALCKNSAFASFLHSFPQYPGFLSFLTKI</sequence>
<protein>
    <submittedName>
        <fullName evidence="1">Uncharacterized protein</fullName>
    </submittedName>
</protein>
<organism evidence="1 2">
    <name type="scientific">Desulfonema magnum</name>
    <dbReference type="NCBI Taxonomy" id="45655"/>
    <lineage>
        <taxon>Bacteria</taxon>
        <taxon>Pseudomonadati</taxon>
        <taxon>Thermodesulfobacteriota</taxon>
        <taxon>Desulfobacteria</taxon>
        <taxon>Desulfobacterales</taxon>
        <taxon>Desulfococcaceae</taxon>
        <taxon>Desulfonema</taxon>
    </lineage>
</organism>
<dbReference type="AlphaFoldDB" id="A0A975GMY2"/>
<evidence type="ECO:0000313" key="2">
    <source>
        <dbReference type="Proteomes" id="UP000663722"/>
    </source>
</evidence>
<evidence type="ECO:0000313" key="1">
    <source>
        <dbReference type="EMBL" id="QTA87195.1"/>
    </source>
</evidence>
<dbReference type="EMBL" id="CP061800">
    <property type="protein sequence ID" value="QTA87195.1"/>
    <property type="molecule type" value="Genomic_DNA"/>
</dbReference>
<dbReference type="Proteomes" id="UP000663722">
    <property type="component" value="Chromosome"/>
</dbReference>
<reference evidence="1" key="1">
    <citation type="journal article" date="2021" name="Microb. Physiol.">
        <title>Proteogenomic Insights into the Physiology of Marine, Sulfate-Reducing, Filamentous Desulfonema limicola and Desulfonema magnum.</title>
        <authorList>
            <person name="Schnaars V."/>
            <person name="Wohlbrand L."/>
            <person name="Scheve S."/>
            <person name="Hinrichs C."/>
            <person name="Reinhardt R."/>
            <person name="Rabus R."/>
        </authorList>
    </citation>
    <scope>NUCLEOTIDE SEQUENCE</scope>
    <source>
        <strain evidence="1">4be13</strain>
    </source>
</reference>
<name>A0A975GMY2_9BACT</name>
<proteinExistence type="predicted"/>
<gene>
    <name evidence="1" type="ORF">dnm_032250</name>
</gene>